<organism evidence="4 5">
    <name type="scientific">Ichthyenterobacterium magnum</name>
    <dbReference type="NCBI Taxonomy" id="1230530"/>
    <lineage>
        <taxon>Bacteria</taxon>
        <taxon>Pseudomonadati</taxon>
        <taxon>Bacteroidota</taxon>
        <taxon>Flavobacteriia</taxon>
        <taxon>Flavobacteriales</taxon>
        <taxon>Flavobacteriaceae</taxon>
        <taxon>Ichthyenterobacterium</taxon>
    </lineage>
</organism>
<proteinExistence type="predicted"/>
<evidence type="ECO:0000256" key="1">
    <source>
        <dbReference type="ARBA" id="ARBA00022729"/>
    </source>
</evidence>
<dbReference type="RefSeq" id="WP_120201008.1">
    <property type="nucleotide sequence ID" value="NZ_RAQJ01000003.1"/>
</dbReference>
<dbReference type="SUPFAM" id="SSF56925">
    <property type="entry name" value="OMPA-like"/>
    <property type="match status" value="1"/>
</dbReference>
<name>A0A420DKF0_9FLAO</name>
<evidence type="ECO:0000259" key="3">
    <source>
        <dbReference type="Pfam" id="PF13505"/>
    </source>
</evidence>
<dbReference type="Pfam" id="PF13505">
    <property type="entry name" value="OMP_b-brl"/>
    <property type="match status" value="1"/>
</dbReference>
<dbReference type="Gene3D" id="2.40.160.20">
    <property type="match status" value="1"/>
</dbReference>
<dbReference type="AlphaFoldDB" id="A0A420DKF0"/>
<feature type="domain" description="Outer membrane protein beta-barrel" evidence="3">
    <location>
        <begin position="9"/>
        <end position="191"/>
    </location>
</feature>
<keyword evidence="1 2" id="KW-0732">Signal</keyword>
<dbReference type="InterPro" id="IPR011250">
    <property type="entry name" value="OMP/PagP_B-barrel"/>
</dbReference>
<evidence type="ECO:0000313" key="5">
    <source>
        <dbReference type="Proteomes" id="UP000284892"/>
    </source>
</evidence>
<comment type="caution">
    <text evidence="4">The sequence shown here is derived from an EMBL/GenBank/DDBJ whole genome shotgun (WGS) entry which is preliminary data.</text>
</comment>
<feature type="chain" id="PRO_5019236532" evidence="2">
    <location>
        <begin position="21"/>
        <end position="202"/>
    </location>
</feature>
<evidence type="ECO:0000256" key="2">
    <source>
        <dbReference type="SAM" id="SignalP"/>
    </source>
</evidence>
<sequence>MKKVFLFAALAVFGLSSINAGEGDEDNDAFTGGFSQGDYFVSGEIGYWSEKTGDNKNNIFHASPSVGYFLNDNIALSVGINYESDKDENGSFEDTMTTFGGRLSASYFFNPEKRFNPYIKGGVGFESTKYEQTGSDESKATGFRVRVAPGVNYHLSNCFSVYANLGGITYSTLNPDGDGDSTNEFHFDLGMKRLRFGARYQF</sequence>
<dbReference type="Proteomes" id="UP000284892">
    <property type="component" value="Unassembled WGS sequence"/>
</dbReference>
<accession>A0A420DKF0</accession>
<reference evidence="4 5" key="1">
    <citation type="submission" date="2018-09" db="EMBL/GenBank/DDBJ databases">
        <title>Genomic Encyclopedia of Archaeal and Bacterial Type Strains, Phase II (KMG-II): from individual species to whole genera.</title>
        <authorList>
            <person name="Goeker M."/>
        </authorList>
    </citation>
    <scope>NUCLEOTIDE SEQUENCE [LARGE SCALE GENOMIC DNA]</scope>
    <source>
        <strain evidence="4 5">DSM 26283</strain>
    </source>
</reference>
<dbReference type="EMBL" id="RAQJ01000003">
    <property type="protein sequence ID" value="RKE94730.1"/>
    <property type="molecule type" value="Genomic_DNA"/>
</dbReference>
<dbReference type="InterPro" id="IPR027385">
    <property type="entry name" value="Beta-barrel_OMP"/>
</dbReference>
<protein>
    <submittedName>
        <fullName evidence="4">Outer membrane protein with beta-barrel domain</fullName>
    </submittedName>
</protein>
<evidence type="ECO:0000313" key="4">
    <source>
        <dbReference type="EMBL" id="RKE94730.1"/>
    </source>
</evidence>
<feature type="signal peptide" evidence="2">
    <location>
        <begin position="1"/>
        <end position="20"/>
    </location>
</feature>
<gene>
    <name evidence="4" type="ORF">BXY80_1741</name>
</gene>
<dbReference type="OrthoDB" id="945117at2"/>
<keyword evidence="5" id="KW-1185">Reference proteome</keyword>